<evidence type="ECO:0000256" key="6">
    <source>
        <dbReference type="ARBA" id="ARBA00022568"/>
    </source>
</evidence>
<evidence type="ECO:0000256" key="10">
    <source>
        <dbReference type="ARBA" id="ARBA00022737"/>
    </source>
</evidence>
<evidence type="ECO:0000256" key="7">
    <source>
        <dbReference type="ARBA" id="ARBA00022692"/>
    </source>
</evidence>
<dbReference type="GO" id="GO:0098703">
    <property type="term" value="P:calcium ion import across plasma membrane"/>
    <property type="evidence" value="ECO:0007669"/>
    <property type="project" value="TreeGrafter"/>
</dbReference>
<evidence type="ECO:0000256" key="4">
    <source>
        <dbReference type="ARBA" id="ARBA00022449"/>
    </source>
</evidence>
<keyword evidence="11" id="KW-0106">Calcium</keyword>
<evidence type="ECO:0000313" key="24">
    <source>
        <dbReference type="EMBL" id="KAK6639557.1"/>
    </source>
</evidence>
<evidence type="ECO:0000256" key="5">
    <source>
        <dbReference type="ARBA" id="ARBA00022475"/>
    </source>
</evidence>
<feature type="domain" description="Calx-beta" evidence="23">
    <location>
        <begin position="352"/>
        <end position="453"/>
    </location>
</feature>
<evidence type="ECO:0000256" key="15">
    <source>
        <dbReference type="ARBA" id="ARBA00023065"/>
    </source>
</evidence>
<evidence type="ECO:0000256" key="21">
    <source>
        <dbReference type="SAM" id="MobiDB-lite"/>
    </source>
</evidence>
<dbReference type="InterPro" id="IPR032452">
    <property type="entry name" value="Na_Ca_Ex_C-exten"/>
</dbReference>
<evidence type="ECO:0000256" key="14">
    <source>
        <dbReference type="ARBA" id="ARBA00023053"/>
    </source>
</evidence>
<dbReference type="GO" id="GO:0007154">
    <property type="term" value="P:cell communication"/>
    <property type="evidence" value="ECO:0007669"/>
    <property type="project" value="InterPro"/>
</dbReference>
<keyword evidence="9" id="KW-0732">Signal</keyword>
<dbReference type="InterPro" id="IPR004836">
    <property type="entry name" value="Na_Ca_Ex"/>
</dbReference>
<keyword evidence="7 22" id="KW-0812">Transmembrane</keyword>
<evidence type="ECO:0000256" key="12">
    <source>
        <dbReference type="ARBA" id="ARBA00022860"/>
    </source>
</evidence>
<dbReference type="GO" id="GO:0005516">
    <property type="term" value="F:calmodulin binding"/>
    <property type="evidence" value="ECO:0007669"/>
    <property type="project" value="UniProtKB-KW"/>
</dbReference>
<keyword evidence="4" id="KW-0050">Antiport</keyword>
<proteinExistence type="inferred from homology"/>
<comment type="subcellular location">
    <subcellularLocation>
        <location evidence="1">Cell membrane</location>
        <topology evidence="1">Multi-pass membrane protein</topology>
    </subcellularLocation>
</comment>
<dbReference type="Pfam" id="PF01699">
    <property type="entry name" value="Na_Ca_ex"/>
    <property type="match status" value="1"/>
</dbReference>
<protein>
    <recommendedName>
        <fullName evidence="23">Calx-beta domain-containing protein</fullName>
    </recommendedName>
</protein>
<keyword evidence="8" id="KW-0479">Metal-binding</keyword>
<dbReference type="InterPro" id="IPR003644">
    <property type="entry name" value="Calx_beta"/>
</dbReference>
<keyword evidence="18" id="KW-0739">Sodium transport</keyword>
<dbReference type="GO" id="GO:0042383">
    <property type="term" value="C:sarcolemma"/>
    <property type="evidence" value="ECO:0007669"/>
    <property type="project" value="TreeGrafter"/>
</dbReference>
<gene>
    <name evidence="24" type="ORF">RUM43_007830</name>
</gene>
<dbReference type="Gene3D" id="2.60.40.2030">
    <property type="match status" value="2"/>
</dbReference>
<organism evidence="24 25">
    <name type="scientific">Polyplax serrata</name>
    <name type="common">Common mouse louse</name>
    <dbReference type="NCBI Taxonomy" id="468196"/>
    <lineage>
        <taxon>Eukaryota</taxon>
        <taxon>Metazoa</taxon>
        <taxon>Ecdysozoa</taxon>
        <taxon>Arthropoda</taxon>
        <taxon>Hexapoda</taxon>
        <taxon>Insecta</taxon>
        <taxon>Pterygota</taxon>
        <taxon>Neoptera</taxon>
        <taxon>Paraneoptera</taxon>
        <taxon>Psocodea</taxon>
        <taxon>Troctomorpha</taxon>
        <taxon>Phthiraptera</taxon>
        <taxon>Anoplura</taxon>
        <taxon>Polyplacidae</taxon>
        <taxon>Polyplax</taxon>
    </lineage>
</organism>
<feature type="transmembrane region" description="Helical" evidence="22">
    <location>
        <begin position="180"/>
        <end position="203"/>
    </location>
</feature>
<feature type="coiled-coil region" evidence="20">
    <location>
        <begin position="261"/>
        <end position="295"/>
    </location>
</feature>
<evidence type="ECO:0000256" key="1">
    <source>
        <dbReference type="ARBA" id="ARBA00004651"/>
    </source>
</evidence>
<dbReference type="InterPro" id="IPR051171">
    <property type="entry name" value="CaCA"/>
</dbReference>
<keyword evidence="14" id="KW-0915">Sodium</keyword>
<sequence>MTVGICLALAGPVLMGLGAEAKYEIDNSTLCTPGLLLPVWEPQIPLSGGERLARGVVYLLAMFYLFIGVSIVSDRFMNAIEMITSQEKTVKIKKKNGEMQDVKVRVWNETVANLTLMALGSSAPEILLSIIEIIAKDFKAGDLGPGTIVGSAAYNLFIIIALCVVVIPDGQTRKIKQLRVFFITATWSIFAYIWLFLILRVFSEGVVEVWEGLLTFLFFPATVLTSYIADRRLFVFKYLPRISKDKEGELEMGQTENHIDLSAKRSDLDENEEIAENFEQKCREYTAIYQELKKMYPDEDMEALEMRAEKEVLKRGPKSRAFYRMQATRKMIGGPETALRKLSYISKSEEKEILDDFDDDSGIQRVFFEKDQYKFMEDVGTAVVKVIRRGGNLNQRISVDYASEDGTAEAGSDYDPVSGTLVFNPGETELPIKVRIIDDEEFEEDETFIIRLSNLQVLDEMGRKSSGPNRGSRSSRGSITSVKFQPQLGDPSFVTVTILDDDHGGIFRFAEKEQTVSESAGVYELKVVRYVGAKGKVSLSYHTEDGNAYAGKEYEETKGELIFDNKEIE</sequence>
<feature type="transmembrane region" description="Helical" evidence="22">
    <location>
        <begin position="111"/>
        <end position="135"/>
    </location>
</feature>
<keyword evidence="10" id="KW-0677">Repeat</keyword>
<feature type="transmembrane region" description="Helical" evidence="22">
    <location>
        <begin position="209"/>
        <end position="229"/>
    </location>
</feature>
<feature type="region of interest" description="Disordered" evidence="21">
    <location>
        <begin position="461"/>
        <end position="481"/>
    </location>
</feature>
<feature type="domain" description="Calx-beta" evidence="23">
    <location>
        <begin position="494"/>
        <end position="569"/>
    </location>
</feature>
<feature type="transmembrane region" description="Helical" evidence="22">
    <location>
        <begin position="147"/>
        <end position="168"/>
    </location>
</feature>
<dbReference type="Proteomes" id="UP001372834">
    <property type="component" value="Unassembled WGS sequence"/>
</dbReference>
<dbReference type="GO" id="GO:0030424">
    <property type="term" value="C:axon"/>
    <property type="evidence" value="ECO:0007669"/>
    <property type="project" value="TreeGrafter"/>
</dbReference>
<accession>A0AAN8S838</accession>
<evidence type="ECO:0000259" key="23">
    <source>
        <dbReference type="SMART" id="SM00237"/>
    </source>
</evidence>
<dbReference type="NCBIfam" id="TIGR00845">
    <property type="entry name" value="caca"/>
    <property type="match status" value="1"/>
</dbReference>
<evidence type="ECO:0000256" key="11">
    <source>
        <dbReference type="ARBA" id="ARBA00022837"/>
    </source>
</evidence>
<dbReference type="SUPFAM" id="SSF141072">
    <property type="entry name" value="CalX-like"/>
    <property type="match status" value="2"/>
</dbReference>
<dbReference type="InterPro" id="IPR038081">
    <property type="entry name" value="CalX-like_sf"/>
</dbReference>
<evidence type="ECO:0000313" key="25">
    <source>
        <dbReference type="Proteomes" id="UP001372834"/>
    </source>
</evidence>
<evidence type="ECO:0000256" key="22">
    <source>
        <dbReference type="SAM" id="Phobius"/>
    </source>
</evidence>
<dbReference type="SMART" id="SM00237">
    <property type="entry name" value="Calx_beta"/>
    <property type="match status" value="2"/>
</dbReference>
<dbReference type="EMBL" id="JAWJWE010000003">
    <property type="protein sequence ID" value="KAK6639557.1"/>
    <property type="molecule type" value="Genomic_DNA"/>
</dbReference>
<evidence type="ECO:0000256" key="19">
    <source>
        <dbReference type="ARBA" id="ARBA00033667"/>
    </source>
</evidence>
<evidence type="ECO:0000256" key="17">
    <source>
        <dbReference type="ARBA" id="ARBA00023180"/>
    </source>
</evidence>
<comment type="caution">
    <text evidence="24">The sequence shown here is derived from an EMBL/GenBank/DDBJ whole genome shotgun (WGS) entry which is preliminary data.</text>
</comment>
<keyword evidence="3" id="KW-0813">Transport</keyword>
<dbReference type="GO" id="GO:0098794">
    <property type="term" value="C:postsynapse"/>
    <property type="evidence" value="ECO:0007669"/>
    <property type="project" value="TreeGrafter"/>
</dbReference>
<evidence type="ECO:0000256" key="18">
    <source>
        <dbReference type="ARBA" id="ARBA00023201"/>
    </source>
</evidence>
<evidence type="ECO:0000256" key="13">
    <source>
        <dbReference type="ARBA" id="ARBA00022989"/>
    </source>
</evidence>
<dbReference type="PANTHER" id="PTHR11878:SF65">
    <property type="entry name" value="NA_CA-EXCHANGE PROTEIN, ISOFORM G"/>
    <property type="match status" value="1"/>
</dbReference>
<keyword evidence="5" id="KW-1003">Cell membrane</keyword>
<dbReference type="Pfam" id="PF03160">
    <property type="entry name" value="Calx-beta"/>
    <property type="match status" value="2"/>
</dbReference>
<keyword evidence="13 22" id="KW-1133">Transmembrane helix</keyword>
<keyword evidence="6" id="KW-0109">Calcium transport</keyword>
<comment type="catalytic activity">
    <reaction evidence="19">
        <text>Ca(2+)(in) + 3 Na(+)(out) = Ca(2+)(out) + 3 Na(+)(in)</text>
        <dbReference type="Rhea" id="RHEA:69955"/>
        <dbReference type="ChEBI" id="CHEBI:29101"/>
        <dbReference type="ChEBI" id="CHEBI:29108"/>
    </reaction>
</comment>
<feature type="compositionally biased region" description="Low complexity" evidence="21">
    <location>
        <begin position="464"/>
        <end position="478"/>
    </location>
</feature>
<name>A0AAN8S838_POLSC</name>
<dbReference type="PANTHER" id="PTHR11878">
    <property type="entry name" value="SODIUM/CALCIUM EXCHANGER"/>
    <property type="match status" value="1"/>
</dbReference>
<comment type="similarity">
    <text evidence="2">Belongs to the Ca(2+):cation antiporter (CaCA) (TC 2.A.19) family. SLC8 subfamily.</text>
</comment>
<feature type="transmembrane region" description="Helical" evidence="22">
    <location>
        <begin position="55"/>
        <end position="73"/>
    </location>
</feature>
<keyword evidence="20" id="KW-0175">Coiled coil</keyword>
<dbReference type="InterPro" id="IPR044880">
    <property type="entry name" value="NCX_ion-bd_dom_sf"/>
</dbReference>
<dbReference type="Gene3D" id="1.20.1420.30">
    <property type="entry name" value="NCX, central ion-binding region"/>
    <property type="match status" value="1"/>
</dbReference>
<evidence type="ECO:0000256" key="9">
    <source>
        <dbReference type="ARBA" id="ARBA00022729"/>
    </source>
</evidence>
<reference evidence="24 25" key="1">
    <citation type="submission" date="2023-10" db="EMBL/GenBank/DDBJ databases">
        <title>Genomes of two closely related lineages of the louse Polyplax serrata with different host specificities.</title>
        <authorList>
            <person name="Martinu J."/>
            <person name="Tarabai H."/>
            <person name="Stefka J."/>
            <person name="Hypsa V."/>
        </authorList>
    </citation>
    <scope>NUCLEOTIDE SEQUENCE [LARGE SCALE GENOMIC DNA]</scope>
    <source>
        <strain evidence="24">HR10_N</strain>
    </source>
</reference>
<dbReference type="AlphaFoldDB" id="A0AAN8S838"/>
<evidence type="ECO:0000256" key="8">
    <source>
        <dbReference type="ARBA" id="ARBA00022723"/>
    </source>
</evidence>
<evidence type="ECO:0000256" key="3">
    <source>
        <dbReference type="ARBA" id="ARBA00022448"/>
    </source>
</evidence>
<keyword evidence="12" id="KW-0112">Calmodulin-binding</keyword>
<dbReference type="InterPro" id="IPR004837">
    <property type="entry name" value="NaCa_Exmemb"/>
</dbReference>
<evidence type="ECO:0000256" key="20">
    <source>
        <dbReference type="SAM" id="Coils"/>
    </source>
</evidence>
<dbReference type="GO" id="GO:0046872">
    <property type="term" value="F:metal ion binding"/>
    <property type="evidence" value="ECO:0007669"/>
    <property type="project" value="UniProtKB-KW"/>
</dbReference>
<keyword evidence="15" id="KW-0406">Ion transport</keyword>
<keyword evidence="16 22" id="KW-0472">Membrane</keyword>
<dbReference type="GO" id="GO:0005432">
    <property type="term" value="F:calcium:sodium antiporter activity"/>
    <property type="evidence" value="ECO:0007669"/>
    <property type="project" value="InterPro"/>
</dbReference>
<evidence type="ECO:0000256" key="16">
    <source>
        <dbReference type="ARBA" id="ARBA00023136"/>
    </source>
</evidence>
<dbReference type="Pfam" id="PF16494">
    <property type="entry name" value="Na_Ca_ex_C"/>
    <property type="match status" value="1"/>
</dbReference>
<evidence type="ECO:0000256" key="2">
    <source>
        <dbReference type="ARBA" id="ARBA00007489"/>
    </source>
</evidence>
<keyword evidence="17" id="KW-0325">Glycoprotein</keyword>